<keyword evidence="3 5" id="KW-0808">Transferase</keyword>
<evidence type="ECO:0000259" key="4">
    <source>
        <dbReference type="SMART" id="SM00967"/>
    </source>
</evidence>
<evidence type="ECO:0000313" key="6">
    <source>
        <dbReference type="Proteomes" id="UP000256329"/>
    </source>
</evidence>
<gene>
    <name evidence="5" type="ORF">DXX99_07730</name>
</gene>
<organism evidence="5 6">
    <name type="scientific">Ammonifex thiophilus</name>
    <dbReference type="NCBI Taxonomy" id="444093"/>
    <lineage>
        <taxon>Bacteria</taxon>
        <taxon>Bacillati</taxon>
        <taxon>Bacillota</taxon>
        <taxon>Clostridia</taxon>
        <taxon>Thermoanaerobacterales</taxon>
        <taxon>Thermoanaerobacteraceae</taxon>
        <taxon>Ammonifex</taxon>
    </lineage>
</organism>
<dbReference type="AlphaFoldDB" id="A0A3D8P442"/>
<keyword evidence="2 5" id="KW-0489">Methyltransferase</keyword>
<dbReference type="GO" id="GO:0003723">
    <property type="term" value="F:RNA binding"/>
    <property type="evidence" value="ECO:0007669"/>
    <property type="project" value="InterPro"/>
</dbReference>
<dbReference type="Pfam" id="PF08032">
    <property type="entry name" value="SpoU_sub_bind"/>
    <property type="match status" value="1"/>
</dbReference>
<dbReference type="InterPro" id="IPR029026">
    <property type="entry name" value="tRNA_m1G_MTases_N"/>
</dbReference>
<dbReference type="GO" id="GO:0006396">
    <property type="term" value="P:RNA processing"/>
    <property type="evidence" value="ECO:0007669"/>
    <property type="project" value="InterPro"/>
</dbReference>
<dbReference type="GO" id="GO:0005829">
    <property type="term" value="C:cytosol"/>
    <property type="evidence" value="ECO:0007669"/>
    <property type="project" value="TreeGrafter"/>
</dbReference>
<dbReference type="SMART" id="SM00967">
    <property type="entry name" value="SpoU_sub_bind"/>
    <property type="match status" value="1"/>
</dbReference>
<reference evidence="5 6" key="1">
    <citation type="submission" date="2018-08" db="EMBL/GenBank/DDBJ databases">
        <title>Form III RuBisCO-mediated autotrophy in Thermodesulfobium bacteria.</title>
        <authorList>
            <person name="Toshchakov S.V."/>
            <person name="Kublanov I.V."/>
            <person name="Frolov E."/>
            <person name="Bonch-Osmolovskaya E.A."/>
            <person name="Tourova T.P."/>
            <person name="Chernych N.A."/>
            <person name="Lebedinsky A.V."/>
        </authorList>
    </citation>
    <scope>NUCLEOTIDE SEQUENCE [LARGE SCALE GENOMIC DNA]</scope>
    <source>
        <strain evidence="5 6">SR</strain>
    </source>
</reference>
<accession>A0A3D8P442</accession>
<dbReference type="InterPro" id="IPR029064">
    <property type="entry name" value="Ribosomal_eL30-like_sf"/>
</dbReference>
<evidence type="ECO:0000256" key="2">
    <source>
        <dbReference type="ARBA" id="ARBA00022603"/>
    </source>
</evidence>
<evidence type="ECO:0000313" key="5">
    <source>
        <dbReference type="EMBL" id="RDV82296.1"/>
    </source>
</evidence>
<comment type="caution">
    <text evidence="5">The sequence shown here is derived from an EMBL/GenBank/DDBJ whole genome shotgun (WGS) entry which is preliminary data.</text>
</comment>
<dbReference type="PANTHER" id="PTHR46429:SF1">
    <property type="entry name" value="23S RRNA (GUANOSINE-2'-O-)-METHYLTRANSFERASE RLMB"/>
    <property type="match status" value="1"/>
</dbReference>
<proteinExistence type="inferred from homology"/>
<sequence length="255" mass="27274">MDKKESGTELVYGRHAVKEALLSGRSLHKILVARGLGGAFFHELRNLAASRSVPVQVVPAEALDRLTARGVHQGCVALVSPYNYASLDEILATRPTCLLALAYITDPRNLGAILRTAAAVGVEGAIIPSRRAAGLTAEALKAAAGGAEHVKVARVTNLAQTLRYLKEQGFWVLGAEADAPVTLWEAEWNEPLVVVIGGEDAGLGKVVRRECDLLVRIPTTAKMPCLNASVAAAVILYEILRRRQMEEKNAGDNPN</sequence>
<dbReference type="InterPro" id="IPR029028">
    <property type="entry name" value="Alpha/beta_knot_MTases"/>
</dbReference>
<dbReference type="InterPro" id="IPR004441">
    <property type="entry name" value="rRNA_MeTrfase_TrmH"/>
</dbReference>
<comment type="similarity">
    <text evidence="1">Belongs to the class IV-like SAM-binding methyltransferase superfamily. RNA methyltransferase TrmH family.</text>
</comment>
<dbReference type="Gene3D" id="3.40.1280.10">
    <property type="match status" value="1"/>
</dbReference>
<dbReference type="InterPro" id="IPR001537">
    <property type="entry name" value="SpoU_MeTrfase"/>
</dbReference>
<dbReference type="InterPro" id="IPR013123">
    <property type="entry name" value="SpoU_subst-bd"/>
</dbReference>
<name>A0A3D8P442_9THEO</name>
<protein>
    <submittedName>
        <fullName evidence="5">23S rRNA (Guanosine(2251)-2'-O)-methyltransferase RlmB</fullName>
    </submittedName>
</protein>
<feature type="domain" description="RNA 2-O ribose methyltransferase substrate binding" evidence="4">
    <location>
        <begin position="10"/>
        <end position="85"/>
    </location>
</feature>
<keyword evidence="6" id="KW-1185">Reference proteome</keyword>
<dbReference type="GO" id="GO:0032259">
    <property type="term" value="P:methylation"/>
    <property type="evidence" value="ECO:0007669"/>
    <property type="project" value="UniProtKB-KW"/>
</dbReference>
<dbReference type="NCBIfam" id="TIGR00186">
    <property type="entry name" value="rRNA_methyl_3"/>
    <property type="match status" value="1"/>
</dbReference>
<dbReference type="EMBL" id="QSLN01000011">
    <property type="protein sequence ID" value="RDV82296.1"/>
    <property type="molecule type" value="Genomic_DNA"/>
</dbReference>
<evidence type="ECO:0000256" key="1">
    <source>
        <dbReference type="ARBA" id="ARBA00007228"/>
    </source>
</evidence>
<evidence type="ECO:0000256" key="3">
    <source>
        <dbReference type="ARBA" id="ARBA00022679"/>
    </source>
</evidence>
<dbReference type="Pfam" id="PF00588">
    <property type="entry name" value="SpoU_methylase"/>
    <property type="match status" value="1"/>
</dbReference>
<dbReference type="Proteomes" id="UP000256329">
    <property type="component" value="Unassembled WGS sequence"/>
</dbReference>
<dbReference type="SUPFAM" id="SSF75217">
    <property type="entry name" value="alpha/beta knot"/>
    <property type="match status" value="1"/>
</dbReference>
<dbReference type="CDD" id="cd18103">
    <property type="entry name" value="SpoU-like_RlmB"/>
    <property type="match status" value="1"/>
</dbReference>
<dbReference type="SUPFAM" id="SSF55315">
    <property type="entry name" value="L30e-like"/>
    <property type="match status" value="1"/>
</dbReference>
<dbReference type="GO" id="GO:0008173">
    <property type="term" value="F:RNA methyltransferase activity"/>
    <property type="evidence" value="ECO:0007669"/>
    <property type="project" value="InterPro"/>
</dbReference>
<dbReference type="RefSeq" id="WP_115792922.1">
    <property type="nucleotide sequence ID" value="NZ_QSLN01000011.1"/>
</dbReference>
<dbReference type="OrthoDB" id="9794400at2"/>
<dbReference type="Gene3D" id="3.30.1330.30">
    <property type="match status" value="1"/>
</dbReference>
<dbReference type="PANTHER" id="PTHR46429">
    <property type="entry name" value="23S RRNA (GUANOSINE-2'-O-)-METHYLTRANSFERASE RLMB"/>
    <property type="match status" value="1"/>
</dbReference>